<dbReference type="AlphaFoldDB" id="A0A6A3CE12"/>
<dbReference type="PANTHER" id="PTHR37076:SF4">
    <property type="entry name" value="HISTONE-LYSINE N-METHYLTRANSFERASE, H3 LYSINE-79 SPECIFIC-LIKE"/>
    <property type="match status" value="1"/>
</dbReference>
<feature type="region of interest" description="Disordered" evidence="1">
    <location>
        <begin position="185"/>
        <end position="208"/>
    </location>
</feature>
<dbReference type="PANTHER" id="PTHR37076">
    <property type="entry name" value="HISTONE-LYSINE N-METHYLTRANSFERASE, H3 LYSINE-79 SPECIFIC-LIKE-RELATED"/>
    <property type="match status" value="1"/>
</dbReference>
<evidence type="ECO:0000313" key="3">
    <source>
        <dbReference type="Proteomes" id="UP000436088"/>
    </source>
</evidence>
<name>A0A6A3CE12_HIBSY</name>
<proteinExistence type="predicted"/>
<sequence>MMVAVANEERENGGGFVGGNGMEIGEFGKMGPSGDGDFTGIDGGENKVLGLGFEYDVEEGEGNYNGNDQVREEGDDGLLKGKRRGIVGGNGMGDWGVGKWVHLGMGISQELMGENKVLGSGIERVEFEKKRKVLKGLEKKGFGFLVNQLGQLRELEARESMSGKLWRGKVKRKKEERQRINEWEAMERESEERKKKKRRGSIQEIEREERLNRKKSEWKKRMDETLNQHRAEMNQMQTHFLHEQQNLTSQMLGIVSQWTGHPTALSDHAASNHYLSQMMQNLHHVNGMIHGDDRVDGDNQDDRFIVDG</sequence>
<keyword evidence="3" id="KW-1185">Reference proteome</keyword>
<reference evidence="2" key="1">
    <citation type="submission" date="2019-09" db="EMBL/GenBank/DDBJ databases">
        <title>Draft genome information of white flower Hibiscus syriacus.</title>
        <authorList>
            <person name="Kim Y.-M."/>
        </authorList>
    </citation>
    <scope>NUCLEOTIDE SEQUENCE [LARGE SCALE GENOMIC DNA]</scope>
    <source>
        <strain evidence="2">YM2019G1</strain>
    </source>
</reference>
<evidence type="ECO:0000256" key="1">
    <source>
        <dbReference type="SAM" id="MobiDB-lite"/>
    </source>
</evidence>
<organism evidence="2 3">
    <name type="scientific">Hibiscus syriacus</name>
    <name type="common">Rose of Sharon</name>
    <dbReference type="NCBI Taxonomy" id="106335"/>
    <lineage>
        <taxon>Eukaryota</taxon>
        <taxon>Viridiplantae</taxon>
        <taxon>Streptophyta</taxon>
        <taxon>Embryophyta</taxon>
        <taxon>Tracheophyta</taxon>
        <taxon>Spermatophyta</taxon>
        <taxon>Magnoliopsida</taxon>
        <taxon>eudicotyledons</taxon>
        <taxon>Gunneridae</taxon>
        <taxon>Pentapetalae</taxon>
        <taxon>rosids</taxon>
        <taxon>malvids</taxon>
        <taxon>Malvales</taxon>
        <taxon>Malvaceae</taxon>
        <taxon>Malvoideae</taxon>
        <taxon>Hibiscus</taxon>
    </lineage>
</organism>
<dbReference type="EMBL" id="VEPZ02000399">
    <property type="protein sequence ID" value="KAE8725941.1"/>
    <property type="molecule type" value="Genomic_DNA"/>
</dbReference>
<comment type="caution">
    <text evidence="2">The sequence shown here is derived from an EMBL/GenBank/DDBJ whole genome shotgun (WGS) entry which is preliminary data.</text>
</comment>
<evidence type="ECO:0000313" key="2">
    <source>
        <dbReference type="EMBL" id="KAE8725941.1"/>
    </source>
</evidence>
<dbReference type="Proteomes" id="UP000436088">
    <property type="component" value="Unassembled WGS sequence"/>
</dbReference>
<accession>A0A6A3CE12</accession>
<protein>
    <submittedName>
        <fullName evidence="2">Inorganic phosphate transporter family protein</fullName>
    </submittedName>
</protein>
<gene>
    <name evidence="2" type="ORF">F3Y22_tig00008013pilonHSYRG00267</name>
</gene>